<dbReference type="Pfam" id="PF22422">
    <property type="entry name" value="MGH1-like_GH"/>
    <property type="match status" value="1"/>
</dbReference>
<proteinExistence type="predicted"/>
<reference evidence="2" key="1">
    <citation type="journal article" date="2014" name="Front. Microbiol.">
        <title>High frequency of phylogenetically diverse reductive dehalogenase-homologous genes in deep subseafloor sedimentary metagenomes.</title>
        <authorList>
            <person name="Kawai M."/>
            <person name="Futagami T."/>
            <person name="Toyoda A."/>
            <person name="Takaki Y."/>
            <person name="Nishi S."/>
            <person name="Hori S."/>
            <person name="Arai W."/>
            <person name="Tsubouchi T."/>
            <person name="Morono Y."/>
            <person name="Uchiyama I."/>
            <person name="Ito T."/>
            <person name="Fujiyama A."/>
            <person name="Inagaki F."/>
            <person name="Takami H."/>
        </authorList>
    </citation>
    <scope>NUCLEOTIDE SEQUENCE</scope>
    <source>
        <strain evidence="2">Expedition CK06-06</strain>
    </source>
</reference>
<evidence type="ECO:0000313" key="2">
    <source>
        <dbReference type="EMBL" id="GAH43677.1"/>
    </source>
</evidence>
<organism evidence="2">
    <name type="scientific">marine sediment metagenome</name>
    <dbReference type="NCBI Taxonomy" id="412755"/>
    <lineage>
        <taxon>unclassified sequences</taxon>
        <taxon>metagenomes</taxon>
        <taxon>ecological metagenomes</taxon>
    </lineage>
</organism>
<feature type="domain" description="Mannosylglycerate hydrolase MGH1-like glycoside hydrolase" evidence="1">
    <location>
        <begin position="2"/>
        <end position="169"/>
    </location>
</feature>
<sequence length="361" mass="41282">YEIAKQQGDKDAAVFWRGKADEVKRKMKDYLWIDDRHSYFYRNPDNEFINSLTHNNLRAMYYGAMTQDMANRFIKHHLLNPKEFWTYMPIPSVAVNDPYFENRSYNNWGGQSQNLTYQRAIRALENYGHHAEVCLFGHKLMGRISESKLFTQQFDPFTGEQSGIDGYDYGPSILAVLEYFSRMYGIDVCKDTVHFNGLPLEEEYEYIQVIGDNTYTLRQKNGILTGIVNGELKFTCSAGVKVKTGLDGSIFELVGIDSVSRSVYLTCDSKSYNFTVSPNTVFGFQDEATVIREVPFDYPFKIALDSTTPGLTDPRDGNTYRIVKIGEQVWMAENLRFLPSVAGPGTGSKTTPYFYVYGYDG</sequence>
<feature type="non-terminal residue" evidence="2">
    <location>
        <position position="1"/>
    </location>
</feature>
<feature type="non-terminal residue" evidence="2">
    <location>
        <position position="361"/>
    </location>
</feature>
<dbReference type="NCBIfam" id="TIGR02145">
    <property type="entry name" value="Fib_succ_major"/>
    <property type="match status" value="1"/>
</dbReference>
<accession>X1FFC3</accession>
<comment type="caution">
    <text evidence="2">The sequence shown here is derived from an EMBL/GenBank/DDBJ whole genome shotgun (WGS) entry which is preliminary data.</text>
</comment>
<dbReference type="EMBL" id="BARU01008641">
    <property type="protein sequence ID" value="GAH43677.1"/>
    <property type="molecule type" value="Genomic_DNA"/>
</dbReference>
<dbReference type="AlphaFoldDB" id="X1FFC3"/>
<dbReference type="InterPro" id="IPR012341">
    <property type="entry name" value="6hp_glycosidase-like_sf"/>
</dbReference>
<name>X1FFC3_9ZZZZ</name>
<evidence type="ECO:0000259" key="1">
    <source>
        <dbReference type="Pfam" id="PF22422"/>
    </source>
</evidence>
<gene>
    <name evidence="2" type="ORF">S03H2_16848</name>
</gene>
<dbReference type="InterPro" id="IPR054491">
    <property type="entry name" value="MGH1-like_GH"/>
</dbReference>
<dbReference type="InterPro" id="IPR011871">
    <property type="entry name" value="Fib_succ_major"/>
</dbReference>
<dbReference type="Gene3D" id="1.50.10.10">
    <property type="match status" value="1"/>
</dbReference>
<dbReference type="GO" id="GO:0005975">
    <property type="term" value="P:carbohydrate metabolic process"/>
    <property type="evidence" value="ECO:0007669"/>
    <property type="project" value="InterPro"/>
</dbReference>
<dbReference type="InterPro" id="IPR008928">
    <property type="entry name" value="6-hairpin_glycosidase_sf"/>
</dbReference>
<protein>
    <recommendedName>
        <fullName evidence="1">Mannosylglycerate hydrolase MGH1-like glycoside hydrolase domain-containing protein</fullName>
    </recommendedName>
</protein>
<dbReference type="SUPFAM" id="SSF48208">
    <property type="entry name" value="Six-hairpin glycosidases"/>
    <property type="match status" value="1"/>
</dbReference>